<dbReference type="Proteomes" id="UP000048948">
    <property type="component" value="Unassembled WGS sequence"/>
</dbReference>
<evidence type="ECO:0000313" key="19">
    <source>
        <dbReference type="Proteomes" id="UP000671119"/>
    </source>
</evidence>
<reference evidence="5 14" key="1">
    <citation type="submission" date="2015-03" db="EMBL/GenBank/DDBJ databases">
        <authorList>
            <consortium name="Pathogen Informatics"/>
            <person name="Murphy D."/>
        </authorList>
    </citation>
    <scope>NUCLEOTIDE SEQUENCE [LARGE SCALE GENOMIC DNA]</scope>
    <source>
        <strain evidence="5 14">0268S</strain>
    </source>
</reference>
<dbReference type="OMA" id="GPASHQY"/>
<dbReference type="Proteomes" id="UP000048600">
    <property type="component" value="Unassembled WGS sequence"/>
</dbReference>
<evidence type="ECO:0000313" key="8">
    <source>
        <dbReference type="EMBL" id="OMH58490.1"/>
    </source>
</evidence>
<feature type="signal peptide" evidence="1">
    <location>
        <begin position="1"/>
        <end position="28"/>
    </location>
</feature>
<dbReference type="SMR" id="A0A045HU52"/>
<dbReference type="EMBL" id="LR027516">
    <property type="protein sequence ID" value="VCU48840.1"/>
    <property type="molecule type" value="Genomic_DNA"/>
</dbReference>
<dbReference type="RefSeq" id="WP_003403164.1">
    <property type="nucleotide sequence ID" value="NZ_AP017901.1"/>
</dbReference>
<dbReference type="Proteomes" id="UP000050139">
    <property type="component" value="Unassembled WGS sequence"/>
</dbReference>
<feature type="chain" id="PRO_5015026308" evidence="1">
    <location>
        <begin position="29"/>
        <end position="103"/>
    </location>
</feature>
<evidence type="ECO:0000313" key="16">
    <source>
        <dbReference type="Proteomes" id="UP000189452"/>
    </source>
</evidence>
<accession>A0A045HU52</accession>
<dbReference type="EMBL" id="CNFU01001318">
    <property type="protein sequence ID" value="CKT30730.1"/>
    <property type="molecule type" value="Genomic_DNA"/>
</dbReference>
<dbReference type="EMBL" id="QTBD01000043">
    <property type="protein sequence ID" value="REQ55959.1"/>
    <property type="molecule type" value="Genomic_DNA"/>
</dbReference>
<dbReference type="Proteomes" id="UP000050164">
    <property type="component" value="Unassembled WGS sequence"/>
</dbReference>
<reference evidence="11 12" key="2">
    <citation type="submission" date="2015-03" db="EMBL/GenBank/DDBJ databases">
        <authorList>
            <consortium name="Pathogen Informatics"/>
        </authorList>
    </citation>
    <scope>NUCLEOTIDE SEQUENCE [LARGE SCALE GENOMIC DNA]</scope>
    <source>
        <strain evidence="4 12">Bir 172</strain>
        <strain evidence="3 15">Bir 185</strain>
        <strain evidence="2 13">Bir 187</strain>
        <strain evidence="6 11">P00601463</strain>
    </source>
</reference>
<dbReference type="EMBL" id="CHKL01000233">
    <property type="protein sequence ID" value="COW32182.1"/>
    <property type="molecule type" value="Genomic_DNA"/>
</dbReference>
<evidence type="ECO:0000313" key="10">
    <source>
        <dbReference type="EMBL" id="VCU48840.1"/>
    </source>
</evidence>
<dbReference type="Gene3D" id="3.30.505.20">
    <property type="match status" value="1"/>
</dbReference>
<dbReference type="AlphaFoldDB" id="A0A045HU52"/>
<evidence type="ECO:0000313" key="17">
    <source>
        <dbReference type="Proteomes" id="UP000256381"/>
    </source>
</evidence>
<evidence type="ECO:0000313" key="14">
    <source>
        <dbReference type="Proteomes" id="UP000050139"/>
    </source>
</evidence>
<evidence type="ECO:0000256" key="1">
    <source>
        <dbReference type="SAM" id="SignalP"/>
    </source>
</evidence>
<reference evidence="9 17" key="4">
    <citation type="journal article" date="2017" name="N. Engl. J. Med.">
        <title>Transmission of Extensively Drug-Resistant Tuberculosis in South Africa.</title>
        <authorList>
            <person name="Shah N.S."/>
            <person name="Auld S.C."/>
            <person name="Brust J.C."/>
            <person name="Mathema B."/>
            <person name="Ismail N."/>
            <person name="Moodley P."/>
            <person name="Mlisana K."/>
            <person name="Allana S."/>
            <person name="Campbell A."/>
            <person name="Mthiyane T."/>
            <person name="Morris N."/>
            <person name="Mpangase P."/>
            <person name="van der Meulen H."/>
            <person name="Omar S.V."/>
            <person name="Brown T.S."/>
            <person name="Narechania A."/>
            <person name="Shaskina E."/>
            <person name="Kapwata T."/>
            <person name="Kreiswirth B."/>
            <person name="Gandhi N.R."/>
        </authorList>
    </citation>
    <scope>NUCLEOTIDE SEQUENCE [LARGE SCALE GENOMIC DNA]</scope>
    <source>
        <strain evidence="9 17">32301_S10</strain>
    </source>
</reference>
<evidence type="ECO:0000313" key="3">
    <source>
        <dbReference type="EMBL" id="CKT46881.1"/>
    </source>
</evidence>
<evidence type="ECO:0000313" key="9">
    <source>
        <dbReference type="EMBL" id="REQ55959.1"/>
    </source>
</evidence>
<evidence type="ECO:0000313" key="15">
    <source>
        <dbReference type="Proteomes" id="UP000050164"/>
    </source>
</evidence>
<reference evidence="10 18" key="7">
    <citation type="submission" date="2018-08" db="EMBL/GenBank/DDBJ databases">
        <authorList>
            <person name="Fokvardsen B D."/>
            <person name="Norman A."/>
        </authorList>
    </citation>
    <scope>NUCLEOTIDE SEQUENCE [LARGE SCALE GENOMIC DNA]</scope>
    <source>
        <strain evidence="10 18">DKC2</strain>
    </source>
</reference>
<evidence type="ECO:0000313" key="6">
    <source>
        <dbReference type="EMBL" id="COW32182.1"/>
    </source>
</evidence>
<evidence type="ECO:0000313" key="12">
    <source>
        <dbReference type="Proteomes" id="UP000048948"/>
    </source>
</evidence>
<name>A0A045HU52_MYCTX</name>
<proteinExistence type="predicted"/>
<evidence type="ECO:0000313" key="18">
    <source>
        <dbReference type="Proteomes" id="UP000300237"/>
    </source>
</evidence>
<protein>
    <submittedName>
        <fullName evidence="6 10">Exported protein</fullName>
    </submittedName>
    <submittedName>
        <fullName evidence="8">Peptidase propeptide and YPEB domain protein</fullName>
    </submittedName>
</protein>
<dbReference type="Proteomes" id="UP000049023">
    <property type="component" value="Unassembled WGS sequence"/>
</dbReference>
<evidence type="ECO:0000313" key="11">
    <source>
        <dbReference type="Proteomes" id="UP000048600"/>
    </source>
</evidence>
<dbReference type="EMBL" id="CNFT01001619">
    <property type="protein sequence ID" value="CKT46881.1"/>
    <property type="molecule type" value="Genomic_DNA"/>
</dbReference>
<keyword evidence="1" id="KW-0732">Signal</keyword>
<dbReference type="EMBL" id="LWDQ01000001">
    <property type="protein sequence ID" value="OMH58490.1"/>
    <property type="molecule type" value="Genomic_DNA"/>
</dbReference>
<gene>
    <name evidence="8" type="ORF">A4S10_00640</name>
    <name evidence="10" type="ORF">DKC2_0644</name>
    <name evidence="9" type="ORF">DSJ38_03405</name>
    <name evidence="6" type="ORF">ERS007741_02180</name>
    <name evidence="4" type="ORF">ERS027646_04682</name>
    <name evidence="3" type="ORF">ERS027659_04452</name>
    <name evidence="2" type="ORF">ERS027661_04184</name>
    <name evidence="5" type="ORF">ERS094118_01260</name>
    <name evidence="7" type="ORF">J8J21_01695</name>
</gene>
<evidence type="ECO:0000313" key="4">
    <source>
        <dbReference type="EMBL" id="CKU31847.1"/>
    </source>
</evidence>
<dbReference type="EMBL" id="COPH01000007">
    <property type="protein sequence ID" value="CLV79216.1"/>
    <property type="molecule type" value="Genomic_DNA"/>
</dbReference>
<sequence length="103" mass="10182">MNRIVQFGVSAVAAAAIGIGAGSGIAAAFDGEDEVTGPDADRARAAAVQAVPGGTAGEVETETGEGAAAYGVLVTRPDGTRVEVHLDRDFRVLDTEPADGDGG</sequence>
<dbReference type="Proteomes" id="UP000189452">
    <property type="component" value="Chromosome"/>
</dbReference>
<dbReference type="Proteomes" id="UP000300237">
    <property type="component" value="Chromosome"/>
</dbReference>
<dbReference type="Proteomes" id="UP000256381">
    <property type="component" value="Unassembled WGS sequence"/>
</dbReference>
<dbReference type="EMBL" id="JAGIZI010000002">
    <property type="protein sequence ID" value="MBP0681871.1"/>
    <property type="molecule type" value="Genomic_DNA"/>
</dbReference>
<evidence type="ECO:0000313" key="13">
    <source>
        <dbReference type="Proteomes" id="UP000049023"/>
    </source>
</evidence>
<reference evidence="8 16" key="3">
    <citation type="submission" date="2016-04" db="EMBL/GenBank/DDBJ databases">
        <authorList>
            <person name="Bigi M."/>
            <person name="Bigi F."/>
            <person name="Soria M.A."/>
        </authorList>
    </citation>
    <scope>NUCLEOTIDE SEQUENCE [LARGE SCALE GENOMIC DNA]</scope>
    <source>
        <strain evidence="8 16">6548</strain>
    </source>
</reference>
<dbReference type="Proteomes" id="UP000671119">
    <property type="component" value="Unassembled WGS sequence"/>
</dbReference>
<reference evidence="8 16" key="5">
    <citation type="submission" date="2017-02" db="EMBL/GenBank/DDBJ databases">
        <title>Protein polymorphisms may explain contrasting epidemiological fitness of two variants of a multidrug-resistant Mycobacterium tuberculosis strain.</title>
        <authorList>
            <person name="Bigi M.M."/>
            <person name="Lopez B."/>
            <person name="Blanco F.C."/>
            <person name="Sasiain M.C."/>
            <person name="De La Barrera S."/>
            <person name="Ritacco V."/>
            <person name="Bigi F."/>
            <person name="Soria M.A."/>
        </authorList>
    </citation>
    <scope>NUCLEOTIDE SEQUENCE [LARGE SCALE GENOMIC DNA]</scope>
    <source>
        <strain evidence="8 16">6548</strain>
    </source>
</reference>
<reference evidence="9" key="6">
    <citation type="submission" date="2018-07" db="EMBL/GenBank/DDBJ databases">
        <authorList>
            <person name="Shah S."/>
            <person name="Brown T."/>
            <person name="Auld S."/>
            <person name="Bratton K."/>
            <person name="Narechania A."/>
            <person name="Mathema B."/>
            <person name="Gandhi N."/>
        </authorList>
    </citation>
    <scope>NUCLEOTIDE SEQUENCE</scope>
    <source>
        <strain evidence="9">32301_S10</strain>
    </source>
</reference>
<evidence type="ECO:0000313" key="7">
    <source>
        <dbReference type="EMBL" id="MBP0681871.1"/>
    </source>
</evidence>
<evidence type="ECO:0000313" key="5">
    <source>
        <dbReference type="EMBL" id="CLV79216.1"/>
    </source>
</evidence>
<dbReference type="EMBL" id="CNGE01001596">
    <property type="protein sequence ID" value="CKU31847.1"/>
    <property type="molecule type" value="Genomic_DNA"/>
</dbReference>
<evidence type="ECO:0000313" key="2">
    <source>
        <dbReference type="EMBL" id="CKT30730.1"/>
    </source>
</evidence>
<organism evidence="6 11">
    <name type="scientific">Mycobacterium tuberculosis</name>
    <dbReference type="NCBI Taxonomy" id="1773"/>
    <lineage>
        <taxon>Bacteria</taxon>
        <taxon>Bacillati</taxon>
        <taxon>Actinomycetota</taxon>
        <taxon>Actinomycetes</taxon>
        <taxon>Mycobacteriales</taxon>
        <taxon>Mycobacteriaceae</taxon>
        <taxon>Mycobacterium</taxon>
        <taxon>Mycobacterium tuberculosis complex</taxon>
    </lineage>
</organism>
<reference evidence="7 19" key="8">
    <citation type="submission" date="2021-03" db="EMBL/GenBank/DDBJ databases">
        <title>Whole Genome Sequencing of Mycobacterium tuberculosis clinical isolates from Arunachal Pradesh, India.</title>
        <authorList>
            <person name="Singh S."/>
            <person name="Mudliar S.R."/>
            <person name="Kulsum U."/>
            <person name="Rufai S.B."/>
            <person name="Singh P.K."/>
            <person name="Umpo M."/>
            <person name="Nyori M."/>
        </authorList>
    </citation>
    <scope>NUCLEOTIDE SEQUENCE [LARGE SCALE GENOMIC DNA]</scope>
    <source>
        <strain evidence="7 19">OMICS/BPL/0142/20/SP</strain>
    </source>
</reference>